<reference evidence="8 9" key="1">
    <citation type="submission" date="2021-02" db="EMBL/GenBank/DDBJ databases">
        <title>Characterization of Marinitoga sp. nov. str. BP5-C20A.</title>
        <authorList>
            <person name="Erauso G."/>
            <person name="Postec A."/>
        </authorList>
    </citation>
    <scope>NUCLEOTIDE SEQUENCE [LARGE SCALE GENOMIC DNA]</scope>
    <source>
        <strain evidence="8 9">BP5-C20A</strain>
    </source>
</reference>
<keyword evidence="2" id="KW-0004">4Fe-4S</keyword>
<evidence type="ECO:0000313" key="8">
    <source>
        <dbReference type="EMBL" id="WGS64919.1"/>
    </source>
</evidence>
<keyword evidence="5" id="KW-0408">Iron</keyword>
<dbReference type="Gene3D" id="3.20.20.70">
    <property type="entry name" value="Aldolase class I"/>
    <property type="match status" value="1"/>
</dbReference>
<evidence type="ECO:0000313" key="9">
    <source>
        <dbReference type="Proteomes" id="UP001232493"/>
    </source>
</evidence>
<dbReference type="CDD" id="cd01335">
    <property type="entry name" value="Radical_SAM"/>
    <property type="match status" value="1"/>
</dbReference>
<organism evidence="8 9">
    <name type="scientific">Marinitoga aeolica</name>
    <dbReference type="NCBI Taxonomy" id="2809031"/>
    <lineage>
        <taxon>Bacteria</taxon>
        <taxon>Thermotogati</taxon>
        <taxon>Thermotogota</taxon>
        <taxon>Thermotogae</taxon>
        <taxon>Petrotogales</taxon>
        <taxon>Petrotogaceae</taxon>
        <taxon>Marinitoga</taxon>
    </lineage>
</organism>
<evidence type="ECO:0000256" key="5">
    <source>
        <dbReference type="ARBA" id="ARBA00023004"/>
    </source>
</evidence>
<dbReference type="InterPro" id="IPR006638">
    <property type="entry name" value="Elp3/MiaA/NifB-like_rSAM"/>
</dbReference>
<evidence type="ECO:0000256" key="3">
    <source>
        <dbReference type="ARBA" id="ARBA00022691"/>
    </source>
</evidence>
<name>A0ABY8PQK4_9BACT</name>
<dbReference type="RefSeq" id="WP_280998963.1">
    <property type="nucleotide sequence ID" value="NZ_CP069362.1"/>
</dbReference>
<dbReference type="SFLD" id="SFLDG01384">
    <property type="entry name" value="thioether_bond_formation_requi"/>
    <property type="match status" value="1"/>
</dbReference>
<keyword evidence="4" id="KW-0479">Metal-binding</keyword>
<comment type="cofactor">
    <cofactor evidence="1">
        <name>[4Fe-4S] cluster</name>
        <dbReference type="ChEBI" id="CHEBI:49883"/>
    </cofactor>
</comment>
<dbReference type="SUPFAM" id="SSF102114">
    <property type="entry name" value="Radical SAM enzymes"/>
    <property type="match status" value="1"/>
</dbReference>
<dbReference type="InterPro" id="IPR007197">
    <property type="entry name" value="rSAM"/>
</dbReference>
<evidence type="ECO:0000259" key="7">
    <source>
        <dbReference type="PROSITE" id="PS51918"/>
    </source>
</evidence>
<sequence>MKSSQYNTLIEKEDGSLLLFNGMTNAILKVEKKNVDKIKKILSGKIKIDKDIEILKKGGFIIEDDKDELSDIIAKYKKFQFSNDYFHLTVTMTTNCNFNCKYCYQNQAKEISIKPFKINNIKENTIDSIITLVKEKIEEKKPKIFSVTFWGGEPLLEKEKIKKLSEKIKKICEKEKVEYDAFIITNGYLLDKMTIKELKDSGIKKLIITLDGTEEEHNKLRLLKNGKGTFKRIYENIKNASKEIFVKIRINVFPHNIESIKRLIDKISEDRLKVEIDLRQGEMGDNKKLKSFTLKEFAKIESELYNYIIEKIDYYNFNPFLKINQARCDATSINSLVIDADGKLYKCWGEIGGISKEIGELKENGKMKLNYRKNIWLAIDPFDEECKSCKVLPYCMGGCILGKVLAEKYSVIEYGRERCLPIKYNLEEMILLTEKTYGRRKNGIRK</sequence>
<dbReference type="PANTHER" id="PTHR43787:SF3">
    <property type="entry name" value="ARYLSULFATASE REGULATORY PROTEIN"/>
    <property type="match status" value="1"/>
</dbReference>
<keyword evidence="6" id="KW-0411">Iron-sulfur</keyword>
<dbReference type="InterPro" id="IPR023867">
    <property type="entry name" value="Sulphatase_maturase_rSAM"/>
</dbReference>
<feature type="domain" description="Radical SAM core" evidence="7">
    <location>
        <begin position="82"/>
        <end position="318"/>
    </location>
</feature>
<evidence type="ECO:0000256" key="1">
    <source>
        <dbReference type="ARBA" id="ARBA00001966"/>
    </source>
</evidence>
<dbReference type="SFLD" id="SFLDG01386">
    <property type="entry name" value="main_SPASM_domain-containing"/>
    <property type="match status" value="1"/>
</dbReference>
<protein>
    <submittedName>
        <fullName evidence="8">Radical SAM protein</fullName>
    </submittedName>
</protein>
<keyword evidence="3" id="KW-0949">S-adenosyl-L-methionine</keyword>
<dbReference type="InterPro" id="IPR023885">
    <property type="entry name" value="4Fe4S-binding_SPASM_dom"/>
</dbReference>
<dbReference type="InterPro" id="IPR013785">
    <property type="entry name" value="Aldolase_TIM"/>
</dbReference>
<dbReference type="EMBL" id="CP069362">
    <property type="protein sequence ID" value="WGS64919.1"/>
    <property type="molecule type" value="Genomic_DNA"/>
</dbReference>
<gene>
    <name evidence="8" type="ORF">JRV97_11275</name>
</gene>
<evidence type="ECO:0000256" key="2">
    <source>
        <dbReference type="ARBA" id="ARBA00022485"/>
    </source>
</evidence>
<dbReference type="SFLD" id="SFLDS00029">
    <property type="entry name" value="Radical_SAM"/>
    <property type="match status" value="1"/>
</dbReference>
<dbReference type="NCBIfam" id="TIGR04085">
    <property type="entry name" value="rSAM_more_4Fe4S"/>
    <property type="match status" value="1"/>
</dbReference>
<evidence type="ECO:0000256" key="6">
    <source>
        <dbReference type="ARBA" id="ARBA00023014"/>
    </source>
</evidence>
<keyword evidence="9" id="KW-1185">Reference proteome</keyword>
<accession>A0ABY8PQK4</accession>
<dbReference type="PROSITE" id="PS51918">
    <property type="entry name" value="RADICAL_SAM"/>
    <property type="match status" value="1"/>
</dbReference>
<dbReference type="InterPro" id="IPR058240">
    <property type="entry name" value="rSAM_sf"/>
</dbReference>
<evidence type="ECO:0000256" key="4">
    <source>
        <dbReference type="ARBA" id="ARBA00022723"/>
    </source>
</evidence>
<dbReference type="PANTHER" id="PTHR43787">
    <property type="entry name" value="FEMO COFACTOR BIOSYNTHESIS PROTEIN NIFB-RELATED"/>
    <property type="match status" value="1"/>
</dbReference>
<dbReference type="Pfam" id="PF04055">
    <property type="entry name" value="Radical_SAM"/>
    <property type="match status" value="1"/>
</dbReference>
<dbReference type="Proteomes" id="UP001232493">
    <property type="component" value="Chromosome"/>
</dbReference>
<dbReference type="SMART" id="SM00729">
    <property type="entry name" value="Elp3"/>
    <property type="match status" value="1"/>
</dbReference>
<dbReference type="SFLD" id="SFLDG01067">
    <property type="entry name" value="SPASM/twitch_domain_containing"/>
    <property type="match status" value="1"/>
</dbReference>
<proteinExistence type="predicted"/>